<dbReference type="CDD" id="cd06223">
    <property type="entry name" value="PRTases_typeI"/>
    <property type="match status" value="1"/>
</dbReference>
<keyword evidence="8 12" id="KW-0963">Cytoplasm</keyword>
<dbReference type="PANTHER" id="PTHR32315:SF3">
    <property type="entry name" value="ADENINE PHOSPHORIBOSYLTRANSFERASE"/>
    <property type="match status" value="1"/>
</dbReference>
<dbReference type="GO" id="GO:0006168">
    <property type="term" value="P:adenine salvage"/>
    <property type="evidence" value="ECO:0007669"/>
    <property type="project" value="InterPro"/>
</dbReference>
<protein>
    <recommendedName>
        <fullName evidence="7 12">Adenine phosphoribosyltransferase</fullName>
        <shortName evidence="12">APRT</shortName>
        <ecNumber evidence="7 12">2.4.2.7</ecNumber>
    </recommendedName>
</protein>
<accession>A0A1M5S1R3</accession>
<dbReference type="GO" id="GO:0006166">
    <property type="term" value="P:purine ribonucleoside salvage"/>
    <property type="evidence" value="ECO:0007669"/>
    <property type="project" value="UniProtKB-UniRule"/>
</dbReference>
<dbReference type="GO" id="GO:0044209">
    <property type="term" value="P:AMP salvage"/>
    <property type="evidence" value="ECO:0007669"/>
    <property type="project" value="UniProtKB-UniRule"/>
</dbReference>
<dbReference type="STRING" id="1120995.SAMN02745245_01083"/>
<dbReference type="GO" id="GO:0003999">
    <property type="term" value="F:adenine phosphoribosyltransferase activity"/>
    <property type="evidence" value="ECO:0007669"/>
    <property type="project" value="UniProtKB-UniRule"/>
</dbReference>
<feature type="domain" description="Phosphoribosyltransferase" evidence="13">
    <location>
        <begin position="27"/>
        <end position="168"/>
    </location>
</feature>
<reference evidence="15" key="1">
    <citation type="submission" date="2016-11" db="EMBL/GenBank/DDBJ databases">
        <authorList>
            <person name="Varghese N."/>
            <person name="Submissions S."/>
        </authorList>
    </citation>
    <scope>NUCLEOTIDE SEQUENCE [LARGE SCALE GENOMIC DNA]</scope>
    <source>
        <strain evidence="15">DSM 21120</strain>
    </source>
</reference>
<comment type="similarity">
    <text evidence="5 12">Belongs to the purine/pyrimidine phosphoribosyltransferase family.</text>
</comment>
<dbReference type="GO" id="GO:0002055">
    <property type="term" value="F:adenine binding"/>
    <property type="evidence" value="ECO:0007669"/>
    <property type="project" value="TreeGrafter"/>
</dbReference>
<evidence type="ECO:0000256" key="1">
    <source>
        <dbReference type="ARBA" id="ARBA00000868"/>
    </source>
</evidence>
<dbReference type="InterPro" id="IPR000836">
    <property type="entry name" value="PRTase_dom"/>
</dbReference>
<dbReference type="FunFam" id="3.40.50.2020:FF:000004">
    <property type="entry name" value="Adenine phosphoribosyltransferase"/>
    <property type="match status" value="1"/>
</dbReference>
<comment type="pathway">
    <text evidence="4 12">Purine metabolism; AMP biosynthesis via salvage pathway; AMP from adenine: step 1/1.</text>
</comment>
<evidence type="ECO:0000256" key="4">
    <source>
        <dbReference type="ARBA" id="ARBA00004659"/>
    </source>
</evidence>
<dbReference type="InterPro" id="IPR050054">
    <property type="entry name" value="UPRTase/APRTase"/>
</dbReference>
<dbReference type="GO" id="GO:0005737">
    <property type="term" value="C:cytoplasm"/>
    <property type="evidence" value="ECO:0007669"/>
    <property type="project" value="UniProtKB-SubCell"/>
</dbReference>
<dbReference type="Pfam" id="PF00156">
    <property type="entry name" value="Pribosyltran"/>
    <property type="match status" value="1"/>
</dbReference>
<dbReference type="AlphaFoldDB" id="A0A1M5S1R3"/>
<evidence type="ECO:0000313" key="14">
    <source>
        <dbReference type="EMBL" id="SHH32394.1"/>
    </source>
</evidence>
<evidence type="ECO:0000256" key="10">
    <source>
        <dbReference type="ARBA" id="ARBA00022679"/>
    </source>
</evidence>
<dbReference type="NCBIfam" id="NF002633">
    <property type="entry name" value="PRK02304.1-2"/>
    <property type="match status" value="1"/>
</dbReference>
<keyword evidence="9 12" id="KW-0328">Glycosyltransferase</keyword>
<evidence type="ECO:0000256" key="6">
    <source>
        <dbReference type="ARBA" id="ARBA00011738"/>
    </source>
</evidence>
<keyword evidence="15" id="KW-1185">Reference proteome</keyword>
<evidence type="ECO:0000256" key="8">
    <source>
        <dbReference type="ARBA" id="ARBA00022490"/>
    </source>
</evidence>
<name>A0A1M5S1R3_9FIRM</name>
<sequence>MDLASKIRPIYDYPIDGIIFRDITTLLKDKAAFKEAIDKMAEAFYEEVDLIVGVEARGFIIGSAVAYAMGCGFVPVRKPGKLPSEKISSEYKLEYGTDSVEMHRDAIEKGQRVLIVDDLLATGGTAGAVVNLVEELGGEVVGLNFLIELVDLNAREKLKGYNVKSVIKFKGD</sequence>
<dbReference type="NCBIfam" id="NF002634">
    <property type="entry name" value="PRK02304.1-3"/>
    <property type="match status" value="1"/>
</dbReference>
<dbReference type="Proteomes" id="UP000184032">
    <property type="component" value="Unassembled WGS sequence"/>
</dbReference>
<keyword evidence="10 12" id="KW-0808">Transferase</keyword>
<comment type="subcellular location">
    <subcellularLocation>
        <location evidence="3 12">Cytoplasm</location>
    </subcellularLocation>
</comment>
<dbReference type="RefSeq" id="WP_073184489.1">
    <property type="nucleotide sequence ID" value="NZ_FQXI01000006.1"/>
</dbReference>
<dbReference type="GO" id="GO:0016208">
    <property type="term" value="F:AMP binding"/>
    <property type="evidence" value="ECO:0007669"/>
    <property type="project" value="TreeGrafter"/>
</dbReference>
<evidence type="ECO:0000256" key="9">
    <source>
        <dbReference type="ARBA" id="ARBA00022676"/>
    </source>
</evidence>
<comment type="catalytic activity">
    <reaction evidence="1 12">
        <text>AMP + diphosphate = 5-phospho-alpha-D-ribose 1-diphosphate + adenine</text>
        <dbReference type="Rhea" id="RHEA:16609"/>
        <dbReference type="ChEBI" id="CHEBI:16708"/>
        <dbReference type="ChEBI" id="CHEBI:33019"/>
        <dbReference type="ChEBI" id="CHEBI:58017"/>
        <dbReference type="ChEBI" id="CHEBI:456215"/>
        <dbReference type="EC" id="2.4.2.7"/>
    </reaction>
</comment>
<evidence type="ECO:0000256" key="11">
    <source>
        <dbReference type="ARBA" id="ARBA00022726"/>
    </source>
</evidence>
<dbReference type="SUPFAM" id="SSF53271">
    <property type="entry name" value="PRTase-like"/>
    <property type="match status" value="1"/>
</dbReference>
<evidence type="ECO:0000256" key="5">
    <source>
        <dbReference type="ARBA" id="ARBA00008391"/>
    </source>
</evidence>
<comment type="subunit">
    <text evidence="6 12">Homodimer.</text>
</comment>
<evidence type="ECO:0000256" key="3">
    <source>
        <dbReference type="ARBA" id="ARBA00004496"/>
    </source>
</evidence>
<evidence type="ECO:0000256" key="2">
    <source>
        <dbReference type="ARBA" id="ARBA00003968"/>
    </source>
</evidence>
<keyword evidence="11 12" id="KW-0660">Purine salvage</keyword>
<dbReference type="EMBL" id="FQXI01000006">
    <property type="protein sequence ID" value="SHH32394.1"/>
    <property type="molecule type" value="Genomic_DNA"/>
</dbReference>
<evidence type="ECO:0000256" key="12">
    <source>
        <dbReference type="HAMAP-Rule" id="MF_00004"/>
    </source>
</evidence>
<dbReference type="EC" id="2.4.2.7" evidence="7 12"/>
<dbReference type="OrthoDB" id="9803963at2"/>
<dbReference type="NCBIfam" id="TIGR01090">
    <property type="entry name" value="apt"/>
    <property type="match status" value="1"/>
</dbReference>
<organism evidence="14 15">
    <name type="scientific">Anaerosphaera aminiphila DSM 21120</name>
    <dbReference type="NCBI Taxonomy" id="1120995"/>
    <lineage>
        <taxon>Bacteria</taxon>
        <taxon>Bacillati</taxon>
        <taxon>Bacillota</taxon>
        <taxon>Tissierellia</taxon>
        <taxon>Tissierellales</taxon>
        <taxon>Peptoniphilaceae</taxon>
        <taxon>Anaerosphaera</taxon>
    </lineage>
</organism>
<dbReference type="HAMAP" id="MF_00004">
    <property type="entry name" value="Aden_phosphoribosyltr"/>
    <property type="match status" value="1"/>
</dbReference>
<dbReference type="NCBIfam" id="NF002636">
    <property type="entry name" value="PRK02304.1-5"/>
    <property type="match status" value="1"/>
</dbReference>
<evidence type="ECO:0000259" key="13">
    <source>
        <dbReference type="Pfam" id="PF00156"/>
    </source>
</evidence>
<dbReference type="InterPro" id="IPR005764">
    <property type="entry name" value="Ade_phspho_trans"/>
</dbReference>
<proteinExistence type="inferred from homology"/>
<dbReference type="PANTHER" id="PTHR32315">
    <property type="entry name" value="ADENINE PHOSPHORIBOSYLTRANSFERASE"/>
    <property type="match status" value="1"/>
</dbReference>
<gene>
    <name evidence="12" type="primary">apt</name>
    <name evidence="14" type="ORF">SAMN02745245_01083</name>
</gene>
<evidence type="ECO:0000313" key="15">
    <source>
        <dbReference type="Proteomes" id="UP000184032"/>
    </source>
</evidence>
<dbReference type="Gene3D" id="3.40.50.2020">
    <property type="match status" value="1"/>
</dbReference>
<comment type="function">
    <text evidence="2 12">Catalyzes a salvage reaction resulting in the formation of AMP, that is energically less costly than de novo synthesis.</text>
</comment>
<evidence type="ECO:0000256" key="7">
    <source>
        <dbReference type="ARBA" id="ARBA00011893"/>
    </source>
</evidence>
<dbReference type="InterPro" id="IPR029057">
    <property type="entry name" value="PRTase-like"/>
</dbReference>
<dbReference type="UniPathway" id="UPA00588">
    <property type="reaction ID" value="UER00646"/>
</dbReference>